<evidence type="ECO:0000313" key="7">
    <source>
        <dbReference type="EMBL" id="HIT97731.1"/>
    </source>
</evidence>
<gene>
    <name evidence="7" type="ORF">IAC44_02735</name>
</gene>
<dbReference type="Pfam" id="PF04357">
    <property type="entry name" value="TamB"/>
    <property type="match status" value="1"/>
</dbReference>
<dbReference type="InterPro" id="IPR007452">
    <property type="entry name" value="TamB_C"/>
</dbReference>
<dbReference type="GO" id="GO:0009306">
    <property type="term" value="P:protein secretion"/>
    <property type="evidence" value="ECO:0007669"/>
    <property type="project" value="InterPro"/>
</dbReference>
<proteinExistence type="predicted"/>
<evidence type="ECO:0000256" key="5">
    <source>
        <dbReference type="SAM" id="MobiDB-lite"/>
    </source>
</evidence>
<evidence type="ECO:0000256" key="2">
    <source>
        <dbReference type="ARBA" id="ARBA00022692"/>
    </source>
</evidence>
<protein>
    <submittedName>
        <fullName evidence="7">Translocation/assembly module TamB</fullName>
    </submittedName>
</protein>
<dbReference type="GO" id="GO:0005886">
    <property type="term" value="C:plasma membrane"/>
    <property type="evidence" value="ECO:0007669"/>
    <property type="project" value="InterPro"/>
</dbReference>
<keyword evidence="3" id="KW-1133">Transmembrane helix</keyword>
<reference evidence="7" key="2">
    <citation type="journal article" date="2021" name="PeerJ">
        <title>Extensive microbial diversity within the chicken gut microbiome revealed by metagenomics and culture.</title>
        <authorList>
            <person name="Gilroy R."/>
            <person name="Ravi A."/>
            <person name="Getino M."/>
            <person name="Pursley I."/>
            <person name="Horton D.L."/>
            <person name="Alikhan N.F."/>
            <person name="Baker D."/>
            <person name="Gharbi K."/>
            <person name="Hall N."/>
            <person name="Watson M."/>
            <person name="Adriaenssens E.M."/>
            <person name="Foster-Nyarko E."/>
            <person name="Jarju S."/>
            <person name="Secka A."/>
            <person name="Antonio M."/>
            <person name="Oren A."/>
            <person name="Chaudhuri R.R."/>
            <person name="La Ragione R."/>
            <person name="Hildebrand F."/>
            <person name="Pallen M.J."/>
        </authorList>
    </citation>
    <scope>NUCLEOTIDE SEQUENCE</scope>
    <source>
        <strain evidence="7">1383</strain>
    </source>
</reference>
<feature type="domain" description="Translocation and assembly module TamB C-terminal" evidence="6">
    <location>
        <begin position="1023"/>
        <end position="1451"/>
    </location>
</feature>
<comment type="subcellular location">
    <subcellularLocation>
        <location evidence="1">Membrane</location>
        <topology evidence="1">Single-pass membrane protein</topology>
    </subcellularLocation>
</comment>
<evidence type="ECO:0000313" key="8">
    <source>
        <dbReference type="Proteomes" id="UP000824161"/>
    </source>
</evidence>
<dbReference type="InterPro" id="IPR008023">
    <property type="entry name" value="DUF748"/>
</dbReference>
<name>A0A9D1KSF3_9FLAO</name>
<organism evidence="7 8">
    <name type="scientific">Candidatus Merdimorpha stercoravium</name>
    <dbReference type="NCBI Taxonomy" id="2840863"/>
    <lineage>
        <taxon>Bacteria</taxon>
        <taxon>Pseudomonadati</taxon>
        <taxon>Bacteroidota</taxon>
        <taxon>Flavobacteriia</taxon>
        <taxon>Flavobacteriales</taxon>
        <taxon>Candidatus Merdimorpha</taxon>
    </lineage>
</organism>
<feature type="compositionally biased region" description="Polar residues" evidence="5">
    <location>
        <begin position="1507"/>
        <end position="1518"/>
    </location>
</feature>
<accession>A0A9D1KSF3</accession>
<keyword evidence="4" id="KW-0472">Membrane</keyword>
<dbReference type="Proteomes" id="UP000824161">
    <property type="component" value="Unassembled WGS sequence"/>
</dbReference>
<evidence type="ECO:0000256" key="1">
    <source>
        <dbReference type="ARBA" id="ARBA00004167"/>
    </source>
</evidence>
<sequence length="1518" mass="166567">MNKIARRASIWLTGLLLLVALAAGSLLLSPVQSFLGRKAAELLSQHIPQQASIGRIDIRPSGRVFLSDIRVLDHRGDTLIAIDSVRARIKWSTLWTGRLAFRQADLYAPQVRAIKYPGEERSSLALFLDHLKGEKKRPFYLDIARARLLSGEFSFRDDEKERYEAIQGLSLGVSGLSIAPDDYRVTLDSLQAQGRGGSRIRHLSGEFRFAPRGIIADGVKLLTEYSDLSFSASAYLPEKDSTGQTFGQRLRRGEFSLSIEPSHIDPRDARPFYPRAEGIPPLELSAHLVAQKGLLDVKSFNLSIGDLLSTDLSGQIDAPGSLREGSGSIVLKNLRILPGKALAVAKRAAAGQLSGEALDKLSSVAYLSGSGLLTLEKGNVTSVVSLTTRQHGRIFLRGQSTDLWNRKNARYTARAVLENVNAGLLTGSGSLGKATLFADIRGQGFRPENATVEFRSSIPLLEFRQYPYTGISLQAGLKGGVLSVETTVNDPNLAAKVSARMERGEGKGSLHTRLDMYLDKSDLHALGLVQDSIVNLRGTIRAELTGSGADDVLGTVDLSEMSYNNGNNYYYIDRIRIASEQIDSLSRRLSIESEDLFNGYIQGNYLLSQVPSAVANGLLSGFKAYRKKEVTPGQQYDFQFHITASNVKIVNTPLIFDGRTHFGGRVDTSGDDFSLEVLADRINYRDILVDTLQVRLNTALANVLTLQADKFINPVYSIEGLDCSAQRYADSLAIRSDFHKWNSADSISFHLNAYQKDDAQGNIVVGFLPSRIDLEHLGWRFGSQGIPGRDRIVWNVESGQVRIDSLEMTSGEAMIGAGGFYTPRDSMDLRLEVRSLDLSRTVFLRNNVPLEGDLNGLLHLSRADAQATVIPEASLRIDSLAIGTSRIGHFDLSVAADLGKGYVSTSAHLIHGSREALALSGGLKIDGRSLIPEIDISLDSLPVDAVHYLLPTVFDRSSGYASARLEMRGKLRQPDINGTVRLDGTRLGINFTQVEYSVPDGTEVPVRHSFFYFEKIPVRDVVYGTQGTLQGRIYHDRFKPWYLDLRADADRMLVLNTTGENEEKFYGRVFATGYLQLQGPTQALKYNIAGRTERNTTFAIDIGSTSDFKESQMITFVPPRSSHVDSLLLNLKRKIVKTAASSSSEMDIAIQATPQATLTLYLDKATGHMIQATGQGNLAMHLSPKGAFTLNGTYEATGGTYNFVYTIIKRPFNLLSGGKITFDGDPANPSLDLSASYKTTVKPAVFLSSVAENAREEVVTTIHLTGDLNNPVYNFDIQMPRATENVQEELAYRLSDQEQLNQQFISLMVLNSFSASGENENQNLVATGVSGLTANMLSSQFSNILQRFVSGVDINVNLNTATNRYVGTTEGTDVEIGVSTKFFGDRMTVNGIVGVPTGTTQSDLAGDVEIEYNITPDGRLRAVFVNRRQNDYLNNQQGYLQSVGISYRQEFNTFRELGALIKQSFSGKKSEQRRKARAERKAERMGEQPPLTAPAADTLDTVPGTLPSDSATAKISFR</sequence>
<evidence type="ECO:0000256" key="4">
    <source>
        <dbReference type="ARBA" id="ARBA00023136"/>
    </source>
</evidence>
<dbReference type="PANTHER" id="PTHR36985">
    <property type="entry name" value="TRANSLOCATION AND ASSEMBLY MODULE SUBUNIT TAMB"/>
    <property type="match status" value="1"/>
</dbReference>
<feature type="region of interest" description="Disordered" evidence="5">
    <location>
        <begin position="1465"/>
        <end position="1518"/>
    </location>
</feature>
<comment type="caution">
    <text evidence="7">The sequence shown here is derived from an EMBL/GenBank/DDBJ whole genome shotgun (WGS) entry which is preliminary data.</text>
</comment>
<dbReference type="Pfam" id="PF05359">
    <property type="entry name" value="DUF748"/>
    <property type="match status" value="1"/>
</dbReference>
<keyword evidence="2" id="KW-0812">Transmembrane</keyword>
<evidence type="ECO:0000256" key="3">
    <source>
        <dbReference type="ARBA" id="ARBA00022989"/>
    </source>
</evidence>
<evidence type="ECO:0000259" key="6">
    <source>
        <dbReference type="Pfam" id="PF04357"/>
    </source>
</evidence>
<dbReference type="PANTHER" id="PTHR36985:SF1">
    <property type="entry name" value="TRANSLOCATION AND ASSEMBLY MODULE SUBUNIT TAMB"/>
    <property type="match status" value="1"/>
</dbReference>
<reference evidence="7" key="1">
    <citation type="submission" date="2020-10" db="EMBL/GenBank/DDBJ databases">
        <authorList>
            <person name="Gilroy R."/>
        </authorList>
    </citation>
    <scope>NUCLEOTIDE SEQUENCE</scope>
    <source>
        <strain evidence="7">1383</strain>
    </source>
</reference>
<dbReference type="EMBL" id="DVLY01000063">
    <property type="protein sequence ID" value="HIT97731.1"/>
    <property type="molecule type" value="Genomic_DNA"/>
</dbReference>